<dbReference type="PANTHER" id="PTHR43409:SF7">
    <property type="entry name" value="BLL1977 PROTEIN"/>
    <property type="match status" value="1"/>
</dbReference>
<sequence length="463" mass="52842">MKVLLVFPNSPIISEPCCDGFNPVNLMPYEIINTAGSLKQSFEVKLLDAKALGLSREAVQKETNSFKPEMIVVWSTSYSYLKDIPILEFAKAKGIATVLVLNPPILTTQVLERFLYIDAIALDDREFVLKKIASAIEKGKDFSNISGIAFREQGKAVEKKLTKPHDYSELPLPAFELAPMDSYVKRDALLISSRGCPFQCTFCFWGHSKWRSKKPEQTADEVELLVNKYGFKSIGFPDQNFTIDKNYVFGFCDEIEKRGLNFTWHCDSRVESAQPELLKRMKETGCDRIFYGIEHISDEILKNMHKSQDKEEVLRAVKLTQKIGIPVVTPFIIGLPGETKQTLKELKDFIVELKPWNYNVLFPIPYPGTELYDQTKKNGWLKVEDKPENYWMSPSYYEPLMVVPPLTKEDLLKARKWLQIFPRVTNPTIFLNTIRDGYARGGIGKVLQFASGAASFFSKKKLN</sequence>
<dbReference type="AlphaFoldDB" id="A0A2D6M061"/>
<comment type="caution">
    <text evidence="9">The sequence shown here is derived from an EMBL/GenBank/DDBJ whole genome shotgun (WGS) entry which is preliminary data.</text>
</comment>
<evidence type="ECO:0000256" key="7">
    <source>
        <dbReference type="ARBA" id="ARBA00023014"/>
    </source>
</evidence>
<reference evidence="10" key="1">
    <citation type="submission" date="2017-09" db="EMBL/GenBank/DDBJ databases">
        <title>The Reconstruction of 2,631 Draft Metagenome-Assembled Genomes from the Global Oceans.</title>
        <authorList>
            <person name="Tully B.J."/>
            <person name="Graham E.D."/>
            <person name="Heidelberg J.F."/>
        </authorList>
    </citation>
    <scope>NUCLEOTIDE SEQUENCE [LARGE SCALE GENOMIC DNA]</scope>
</reference>
<keyword evidence="4" id="KW-0949">S-adenosyl-L-methionine</keyword>
<dbReference type="GO" id="GO:0003824">
    <property type="term" value="F:catalytic activity"/>
    <property type="evidence" value="ECO:0007669"/>
    <property type="project" value="InterPro"/>
</dbReference>
<keyword evidence="7" id="KW-0411">Iron-sulfur</keyword>
<dbReference type="SFLD" id="SFLDG01123">
    <property type="entry name" value="methyltransferase_(Class_B)"/>
    <property type="match status" value="1"/>
</dbReference>
<dbReference type="InterPro" id="IPR051198">
    <property type="entry name" value="BchE-like"/>
</dbReference>
<evidence type="ECO:0000259" key="8">
    <source>
        <dbReference type="PROSITE" id="PS51918"/>
    </source>
</evidence>
<dbReference type="GO" id="GO:0051539">
    <property type="term" value="F:4 iron, 4 sulfur cluster binding"/>
    <property type="evidence" value="ECO:0007669"/>
    <property type="project" value="UniProtKB-KW"/>
</dbReference>
<dbReference type="EMBL" id="NZBU01000002">
    <property type="protein sequence ID" value="MAG21803.1"/>
    <property type="molecule type" value="Genomic_DNA"/>
</dbReference>
<evidence type="ECO:0000256" key="1">
    <source>
        <dbReference type="ARBA" id="ARBA00001966"/>
    </source>
</evidence>
<evidence type="ECO:0000256" key="6">
    <source>
        <dbReference type="ARBA" id="ARBA00023004"/>
    </source>
</evidence>
<accession>A0A2D6M061</accession>
<dbReference type="InterPro" id="IPR023404">
    <property type="entry name" value="rSAM_horseshoe"/>
</dbReference>
<dbReference type="SFLD" id="SFLDS00029">
    <property type="entry name" value="Radical_SAM"/>
    <property type="match status" value="1"/>
</dbReference>
<dbReference type="PANTHER" id="PTHR43409">
    <property type="entry name" value="ANAEROBIC MAGNESIUM-PROTOPORPHYRIN IX MONOMETHYL ESTER CYCLASE-RELATED"/>
    <property type="match status" value="1"/>
</dbReference>
<comment type="cofactor">
    <cofactor evidence="1">
        <name>[4Fe-4S] cluster</name>
        <dbReference type="ChEBI" id="CHEBI:49883"/>
    </cofactor>
</comment>
<dbReference type="CDD" id="cd01335">
    <property type="entry name" value="Radical_SAM"/>
    <property type="match status" value="1"/>
</dbReference>
<evidence type="ECO:0000256" key="2">
    <source>
        <dbReference type="ARBA" id="ARBA00022603"/>
    </source>
</evidence>
<evidence type="ECO:0000256" key="3">
    <source>
        <dbReference type="ARBA" id="ARBA00022679"/>
    </source>
</evidence>
<dbReference type="Proteomes" id="UP000226592">
    <property type="component" value="Unassembled WGS sequence"/>
</dbReference>
<dbReference type="SFLD" id="SFLDG01082">
    <property type="entry name" value="B12-binding_domain_containing"/>
    <property type="match status" value="1"/>
</dbReference>
<name>A0A2D6M061_9ARCH</name>
<protein>
    <recommendedName>
        <fullName evidence="8">Radical SAM core domain-containing protein</fullName>
    </recommendedName>
</protein>
<dbReference type="InterPro" id="IPR034466">
    <property type="entry name" value="Methyltransferase_Class_B"/>
</dbReference>
<dbReference type="GO" id="GO:0046872">
    <property type="term" value="F:metal ion binding"/>
    <property type="evidence" value="ECO:0007669"/>
    <property type="project" value="UniProtKB-KW"/>
</dbReference>
<keyword evidence="3" id="KW-0808">Transferase</keyword>
<proteinExistence type="predicted"/>
<organism evidence="9 10">
    <name type="scientific">Candidatus Iainarchaeum sp</name>
    <dbReference type="NCBI Taxonomy" id="3101447"/>
    <lineage>
        <taxon>Archaea</taxon>
        <taxon>Candidatus Iainarchaeota</taxon>
        <taxon>Candidatus Iainarchaeia</taxon>
        <taxon>Candidatus Iainarchaeales</taxon>
        <taxon>Candidatus Iainarchaeaceae</taxon>
        <taxon>Candidatus Iainarchaeum</taxon>
    </lineage>
</organism>
<dbReference type="InterPro" id="IPR006638">
    <property type="entry name" value="Elp3/MiaA/NifB-like_rSAM"/>
</dbReference>
<dbReference type="Pfam" id="PF04055">
    <property type="entry name" value="Radical_SAM"/>
    <property type="match status" value="1"/>
</dbReference>
<evidence type="ECO:0000313" key="10">
    <source>
        <dbReference type="Proteomes" id="UP000226592"/>
    </source>
</evidence>
<keyword evidence="2" id="KW-0489">Methyltransferase</keyword>
<evidence type="ECO:0000256" key="5">
    <source>
        <dbReference type="ARBA" id="ARBA00022723"/>
    </source>
</evidence>
<gene>
    <name evidence="9" type="ORF">CL943_00660</name>
</gene>
<keyword evidence="6" id="KW-0408">Iron</keyword>
<evidence type="ECO:0000256" key="4">
    <source>
        <dbReference type="ARBA" id="ARBA00022691"/>
    </source>
</evidence>
<evidence type="ECO:0000313" key="9">
    <source>
        <dbReference type="EMBL" id="MAG21803.1"/>
    </source>
</evidence>
<dbReference type="InterPro" id="IPR058240">
    <property type="entry name" value="rSAM_sf"/>
</dbReference>
<dbReference type="SMART" id="SM00729">
    <property type="entry name" value="Elp3"/>
    <property type="match status" value="1"/>
</dbReference>
<keyword evidence="5" id="KW-0479">Metal-binding</keyword>
<dbReference type="InterPro" id="IPR007197">
    <property type="entry name" value="rSAM"/>
</dbReference>
<feature type="domain" description="Radical SAM core" evidence="8">
    <location>
        <begin position="182"/>
        <end position="405"/>
    </location>
</feature>
<dbReference type="Gene3D" id="3.80.30.20">
    <property type="entry name" value="tm_1862 like domain"/>
    <property type="match status" value="1"/>
</dbReference>
<dbReference type="PROSITE" id="PS51918">
    <property type="entry name" value="RADICAL_SAM"/>
    <property type="match status" value="1"/>
</dbReference>
<dbReference type="SUPFAM" id="SSF102114">
    <property type="entry name" value="Radical SAM enzymes"/>
    <property type="match status" value="1"/>
</dbReference>